<accession>A0ABV2CUK9</accession>
<feature type="compositionally biased region" description="Polar residues" evidence="1">
    <location>
        <begin position="368"/>
        <end position="387"/>
    </location>
</feature>
<dbReference type="Pfam" id="PF12571">
    <property type="entry name" value="Phage_tail_fib"/>
    <property type="match status" value="1"/>
</dbReference>
<evidence type="ECO:0000313" key="3">
    <source>
        <dbReference type="EMBL" id="MET1491590.1"/>
    </source>
</evidence>
<dbReference type="InterPro" id="IPR051934">
    <property type="entry name" value="Phage_Tail_Fiber_Structural"/>
</dbReference>
<gene>
    <name evidence="3" type="ORF">ABVT11_17250</name>
</gene>
<feature type="region of interest" description="Disordered" evidence="1">
    <location>
        <begin position="367"/>
        <end position="387"/>
    </location>
</feature>
<proteinExistence type="predicted"/>
<dbReference type="EMBL" id="JBEWLZ010000013">
    <property type="protein sequence ID" value="MET1491590.1"/>
    <property type="molecule type" value="Genomic_DNA"/>
</dbReference>
<dbReference type="Proteomes" id="UP001548590">
    <property type="component" value="Unassembled WGS sequence"/>
</dbReference>
<keyword evidence="4" id="KW-1185">Reference proteome</keyword>
<comment type="caution">
    <text evidence="3">The sequence shown here is derived from an EMBL/GenBank/DDBJ whole genome shotgun (WGS) entry which is preliminary data.</text>
</comment>
<evidence type="ECO:0000259" key="2">
    <source>
        <dbReference type="Pfam" id="PF12571"/>
    </source>
</evidence>
<evidence type="ECO:0000313" key="4">
    <source>
        <dbReference type="Proteomes" id="UP001548590"/>
    </source>
</evidence>
<protein>
    <submittedName>
        <fullName evidence="3">Phage tail protein</fullName>
    </submittedName>
</protein>
<dbReference type="RefSeq" id="WP_345929498.1">
    <property type="nucleotide sequence ID" value="NZ_JBDIVF010000010.1"/>
</dbReference>
<reference evidence="3 4" key="1">
    <citation type="submission" date="2024-07" db="EMBL/GenBank/DDBJ databases">
        <title>Uliginosibacterium paludis KCTC:42655.</title>
        <authorList>
            <person name="Kim M.K."/>
        </authorList>
    </citation>
    <scope>NUCLEOTIDE SEQUENCE [LARGE SCALE GENOMIC DNA]</scope>
    <source>
        <strain evidence="3 4">KCTC 42655</strain>
    </source>
</reference>
<organism evidence="3 4">
    <name type="scientific">Uliginosibacterium paludis</name>
    <dbReference type="NCBI Taxonomy" id="1615952"/>
    <lineage>
        <taxon>Bacteria</taxon>
        <taxon>Pseudomonadati</taxon>
        <taxon>Pseudomonadota</taxon>
        <taxon>Betaproteobacteria</taxon>
        <taxon>Rhodocyclales</taxon>
        <taxon>Zoogloeaceae</taxon>
        <taxon>Uliginosibacterium</taxon>
    </lineage>
</organism>
<feature type="domain" description="Phage tail fibre protein N-terminal" evidence="2">
    <location>
        <begin position="2"/>
        <end position="142"/>
    </location>
</feature>
<sequence>MAYTTQITTYGAAAIAAAIAARSTLKITHLSVGDGNGAAIVPSAAATALTRETWRGEINGSRAAENRITIEGAIPASSGGYTIRELGLWDSAGKLVAIADFPATEKPAPGNGVARETLIRIVLVVSDASAIEIVLDPSIAHPTLESGDARWVKLADKASQASAEAGSEAGTWMSPQRTAQAIAKQVPAASEDAAGRVELATIAETVAGDDTARAVHARGVKAAIASHVASEHHFATGTRLLFAQASAPTGWTQNTTDMANNRLLRVVINGGYGAGGTHDPVVCNVVPAHTHGFTTGGISSDHSHDGWTGGQTNGHVHNSTRNKFVVLGAGEFGGLQHGDQFWDEGGIGRVPETSDVTADHAHYFRTGGVSSNHTHSGGTDNGSSQTNWQPRYLNLILCQKN</sequence>
<evidence type="ECO:0000256" key="1">
    <source>
        <dbReference type="SAM" id="MobiDB-lite"/>
    </source>
</evidence>
<dbReference type="InterPro" id="IPR022225">
    <property type="entry name" value="Phage_tail_fibre_N"/>
</dbReference>
<dbReference type="PANTHER" id="PTHR35191:SF1">
    <property type="entry name" value="PROPHAGE SIDE TAIL FIBER PROTEIN HOMOLOG STFQ-RELATED"/>
    <property type="match status" value="1"/>
</dbReference>
<dbReference type="PANTHER" id="PTHR35191">
    <property type="entry name" value="PROPHAGE SIDE TAIL FIBER PROTEIN HOMOLOG STFQ-RELATED"/>
    <property type="match status" value="1"/>
</dbReference>
<name>A0ABV2CUK9_9RHOO</name>